<protein>
    <recommendedName>
        <fullName evidence="3">CopG family transcriptional regulator</fullName>
    </recommendedName>
</protein>
<accession>A0ABX2CYH5</accession>
<evidence type="ECO:0000313" key="1">
    <source>
        <dbReference type="EMBL" id="NQE35356.1"/>
    </source>
</evidence>
<dbReference type="EMBL" id="SRRZ01000053">
    <property type="protein sequence ID" value="NQE35356.1"/>
    <property type="molecule type" value="Genomic_DNA"/>
</dbReference>
<dbReference type="RefSeq" id="WP_172188694.1">
    <property type="nucleotide sequence ID" value="NZ_CAWPPK010000267.1"/>
</dbReference>
<keyword evidence="2" id="KW-1185">Reference proteome</keyword>
<dbReference type="Proteomes" id="UP000702425">
    <property type="component" value="Unassembled WGS sequence"/>
</dbReference>
<reference evidence="1 2" key="1">
    <citation type="journal article" date="2020" name="Sci. Rep.">
        <title>A novel cyanobacterial geosmin producer, revising GeoA distribution and dispersion patterns in Bacteria.</title>
        <authorList>
            <person name="Churro C."/>
            <person name="Semedo-Aguiar A.P."/>
            <person name="Silva A.D."/>
            <person name="Pereira-Leal J.B."/>
            <person name="Leite R.B."/>
        </authorList>
    </citation>
    <scope>NUCLEOTIDE SEQUENCE [LARGE SCALE GENOMIC DNA]</scope>
    <source>
        <strain evidence="1 2">IPMA8</strain>
    </source>
</reference>
<name>A0ABX2CYH5_9CYAN</name>
<gene>
    <name evidence="1" type="ORF">E5S67_03087</name>
</gene>
<evidence type="ECO:0008006" key="3">
    <source>
        <dbReference type="Google" id="ProtNLM"/>
    </source>
</evidence>
<comment type="caution">
    <text evidence="1">The sequence shown here is derived from an EMBL/GenBank/DDBJ whole genome shotgun (WGS) entry which is preliminary data.</text>
</comment>
<evidence type="ECO:0000313" key="2">
    <source>
        <dbReference type="Proteomes" id="UP000702425"/>
    </source>
</evidence>
<organism evidence="1 2">
    <name type="scientific">Microcoleus asticus IPMA8</name>
    <dbReference type="NCBI Taxonomy" id="2563858"/>
    <lineage>
        <taxon>Bacteria</taxon>
        <taxon>Bacillati</taxon>
        <taxon>Cyanobacteriota</taxon>
        <taxon>Cyanophyceae</taxon>
        <taxon>Oscillatoriophycideae</taxon>
        <taxon>Oscillatoriales</taxon>
        <taxon>Microcoleaceae</taxon>
        <taxon>Microcoleus</taxon>
        <taxon>Microcoleus asticus</taxon>
    </lineage>
</organism>
<sequence length="121" mass="13767">MIQIILNSEQENLLQQQLETGKYTTPDQVITDALKALSEKQHLNQPRQVVTIISGKPAQDLLAEKIKMSRELKNSYQPDPHRQALAEDFSNLCEETQALHADRPLTDEEIAEEIGAYRRGE</sequence>
<proteinExistence type="predicted"/>